<name>A0A2J7YTI5_STRMQ</name>
<reference evidence="6 7" key="1">
    <citation type="submission" date="2015-09" db="EMBL/GenBank/DDBJ databases">
        <title>Genome sequence, genome mining and natural product profiling of a biocontrol bacterium Streptomyces malaysiensis F913.</title>
        <authorList>
            <person name="Xu Y."/>
            <person name="Wei J."/>
            <person name="Xie J."/>
            <person name="Li T."/>
            <person name="Zhou Z."/>
        </authorList>
    </citation>
    <scope>NUCLEOTIDE SEQUENCE [LARGE SCALE GENOMIC DNA]</scope>
    <source>
        <strain evidence="6 7">F913</strain>
    </source>
</reference>
<dbReference type="EMBL" id="LJIW01000002">
    <property type="protein sequence ID" value="PNG91209.1"/>
    <property type="molecule type" value="Genomic_DNA"/>
</dbReference>
<dbReference type="InterPro" id="IPR050490">
    <property type="entry name" value="Bact_solute-bd_prot1"/>
</dbReference>
<keyword evidence="4" id="KW-0564">Palmitate</keyword>
<dbReference type="PANTHER" id="PTHR43649">
    <property type="entry name" value="ARABINOSE-BINDING PROTEIN-RELATED"/>
    <property type="match status" value="1"/>
</dbReference>
<evidence type="ECO:0000256" key="5">
    <source>
        <dbReference type="ARBA" id="ARBA00023288"/>
    </source>
</evidence>
<dbReference type="Proteomes" id="UP000236520">
    <property type="component" value="Unassembled WGS sequence"/>
</dbReference>
<dbReference type="PANTHER" id="PTHR43649:SF33">
    <property type="entry name" value="POLYGALACTURONAN_RHAMNOGALACTURONAN-BINDING PROTEIN YTCQ"/>
    <property type="match status" value="1"/>
</dbReference>
<comment type="caution">
    <text evidence="6">The sequence shown here is derived from an EMBL/GenBank/DDBJ whole genome shotgun (WGS) entry which is preliminary data.</text>
</comment>
<dbReference type="AlphaFoldDB" id="A0A2J7YTI5"/>
<dbReference type="Gene3D" id="3.40.190.10">
    <property type="entry name" value="Periplasmic binding protein-like II"/>
    <property type="match status" value="2"/>
</dbReference>
<keyword evidence="7" id="KW-1185">Reference proteome</keyword>
<keyword evidence="2" id="KW-0732">Signal</keyword>
<accession>A0A2J7YTI5</accession>
<evidence type="ECO:0000313" key="7">
    <source>
        <dbReference type="Proteomes" id="UP000236520"/>
    </source>
</evidence>
<dbReference type="InterPro" id="IPR006059">
    <property type="entry name" value="SBP"/>
</dbReference>
<proteinExistence type="predicted"/>
<dbReference type="Pfam" id="PF01547">
    <property type="entry name" value="SBP_bac_1"/>
    <property type="match status" value="1"/>
</dbReference>
<keyword evidence="1" id="KW-1003">Cell membrane</keyword>
<evidence type="ECO:0000313" key="6">
    <source>
        <dbReference type="EMBL" id="PNG91209.1"/>
    </source>
</evidence>
<organism evidence="6 7">
    <name type="scientific">Streptomyces malaysiensis</name>
    <dbReference type="NCBI Taxonomy" id="92644"/>
    <lineage>
        <taxon>Bacteria</taxon>
        <taxon>Bacillati</taxon>
        <taxon>Actinomycetota</taxon>
        <taxon>Actinomycetes</taxon>
        <taxon>Kitasatosporales</taxon>
        <taxon>Streptomycetaceae</taxon>
        <taxon>Streptomyces</taxon>
        <taxon>Streptomyces violaceusniger group</taxon>
    </lineage>
</organism>
<evidence type="ECO:0000256" key="3">
    <source>
        <dbReference type="ARBA" id="ARBA00023136"/>
    </source>
</evidence>
<evidence type="ECO:0000256" key="2">
    <source>
        <dbReference type="ARBA" id="ARBA00022729"/>
    </source>
</evidence>
<evidence type="ECO:0000256" key="1">
    <source>
        <dbReference type="ARBA" id="ARBA00022475"/>
    </source>
</evidence>
<dbReference type="SUPFAM" id="SSF53850">
    <property type="entry name" value="Periplasmic binding protein-like II"/>
    <property type="match status" value="1"/>
</dbReference>
<evidence type="ECO:0000256" key="4">
    <source>
        <dbReference type="ARBA" id="ARBA00023139"/>
    </source>
</evidence>
<keyword evidence="3" id="KW-0472">Membrane</keyword>
<protein>
    <recommendedName>
        <fullName evidence="8">Sugar ABC transporter substrate-binding protein</fullName>
    </recommendedName>
</protein>
<evidence type="ECO:0008006" key="8">
    <source>
        <dbReference type="Google" id="ProtNLM"/>
    </source>
</evidence>
<gene>
    <name evidence="6" type="ORF">SMF913_26674</name>
</gene>
<keyword evidence="5" id="KW-0449">Lipoprotein</keyword>
<sequence>MPNGPDGPDHRIEENPMELVCTGARRSRRRAVPAALAVGVVLLAAGCVPGTDGSGAAGAGTGAATAIPDPAKAGKTTLTVWDQEIRGGTNGELQQLNREFEKKYPNVRIKRTARSFTDLKTTLKLAVSGNNPPDVIQANQGYPDMVAFVRAGLLAPLDNYAGIYDWNTRYPGTLLGLNRVSADGNDFGRGRLYGISQTGEYIGLYYNKDLLKRAGLRPPRTWGEFTDGLARLEDRGELPIQFGNLDKYPAIHTFGALHDQLGAAAARDTVLGRGDGFDNAATKDAAATLADWAKRGYLPGGANGLGYDDAAKKFASGDGAYLLTGTWQLADLKKPMGDKLGIMPPPPAKAGGDPVTTGGQGLAWSITSRSRHPQVAAAYLDFITNAHAADVMTRHGVLPAVPAKAAAQIGPDSVDGQMIAGWRRLSAADGLVPYLDYATPTFYDTLSAALQGVISGKTSPDAFAATLQKDYGAFMKKQRERHPATPAPAGTR</sequence>